<evidence type="ECO:0000313" key="2">
    <source>
        <dbReference type="Proteomes" id="UP000288388"/>
    </source>
</evidence>
<accession>A0A437UKZ3</accession>
<dbReference type="EMBL" id="RYZS01000001">
    <property type="protein sequence ID" value="RVU94221.1"/>
    <property type="molecule type" value="Genomic_DNA"/>
</dbReference>
<organism evidence="1 2">
    <name type="scientific">Enterococcus avium</name>
    <name type="common">Streptococcus avium</name>
    <dbReference type="NCBI Taxonomy" id="33945"/>
    <lineage>
        <taxon>Bacteria</taxon>
        <taxon>Bacillati</taxon>
        <taxon>Bacillota</taxon>
        <taxon>Bacilli</taxon>
        <taxon>Lactobacillales</taxon>
        <taxon>Enterococcaceae</taxon>
        <taxon>Enterococcus</taxon>
    </lineage>
</organism>
<protein>
    <submittedName>
        <fullName evidence="1">Short-chain dehydrogenase</fullName>
    </submittedName>
</protein>
<sequence length="114" mass="13310">MPLKHEFGIIDKLTETSYEEYTPEKFHCISIDDAHIQILLRPLSLFKTYFHALDRPEYGLAYYGTTIIPPESLSAFLEIVLSAKQLKQKDEINELCKIIMQAKNENKYMIHYGI</sequence>
<evidence type="ECO:0000313" key="1">
    <source>
        <dbReference type="EMBL" id="RVU94221.1"/>
    </source>
</evidence>
<name>A0A437UKZ3_ENTAV</name>
<dbReference type="RefSeq" id="WP_127978420.1">
    <property type="nucleotide sequence ID" value="NZ_CAAKNX010000013.1"/>
</dbReference>
<gene>
    <name evidence="1" type="ORF">EK398_04825</name>
</gene>
<dbReference type="AlphaFoldDB" id="A0A437UKZ3"/>
<comment type="caution">
    <text evidence="1">The sequence shown here is derived from an EMBL/GenBank/DDBJ whole genome shotgun (WGS) entry which is preliminary data.</text>
</comment>
<proteinExistence type="predicted"/>
<reference evidence="1 2" key="1">
    <citation type="submission" date="2018-12" db="EMBL/GenBank/DDBJ databases">
        <title>A novel vanA-carrying plasmid in a clinical isolate of Enterococcus avium.</title>
        <authorList>
            <person name="Bernasconi O.J."/>
            <person name="Luzzaro F."/>
            <person name="Endimiani A."/>
        </authorList>
    </citation>
    <scope>NUCLEOTIDE SEQUENCE [LARGE SCALE GENOMIC DNA]</scope>
    <source>
        <strain evidence="1 2">LC0559/18</strain>
    </source>
</reference>
<dbReference type="Proteomes" id="UP000288388">
    <property type="component" value="Unassembled WGS sequence"/>
</dbReference>